<dbReference type="GO" id="GO:0016020">
    <property type="term" value="C:membrane"/>
    <property type="evidence" value="ECO:0007669"/>
    <property type="project" value="GOC"/>
</dbReference>
<dbReference type="PANTHER" id="PTHR43378:SF2">
    <property type="entry name" value="UDP-3-O-ACYLGLUCOSAMINE N-ACYLTRANSFERASE 1, MITOCHONDRIAL-RELATED"/>
    <property type="match status" value="1"/>
</dbReference>
<dbReference type="InterPro" id="IPR011004">
    <property type="entry name" value="Trimer_LpxA-like_sf"/>
</dbReference>
<name>A0A645F4R6_9ZZZZ</name>
<organism evidence="6">
    <name type="scientific">bioreactor metagenome</name>
    <dbReference type="NCBI Taxonomy" id="1076179"/>
    <lineage>
        <taxon>unclassified sequences</taxon>
        <taxon>metagenomes</taxon>
        <taxon>ecological metagenomes</taxon>
    </lineage>
</organism>
<evidence type="ECO:0000256" key="2">
    <source>
        <dbReference type="ARBA" id="ARBA00022556"/>
    </source>
</evidence>
<keyword evidence="5 6" id="KW-0012">Acyltransferase</keyword>
<evidence type="ECO:0000256" key="5">
    <source>
        <dbReference type="ARBA" id="ARBA00023315"/>
    </source>
</evidence>
<evidence type="ECO:0000256" key="3">
    <source>
        <dbReference type="ARBA" id="ARBA00022679"/>
    </source>
</evidence>
<dbReference type="AlphaFoldDB" id="A0A645F4R6"/>
<keyword evidence="4" id="KW-0443">Lipid metabolism</keyword>
<protein>
    <submittedName>
        <fullName evidence="6">UDP-3-O-acylglucosamine N-acyltransferase</fullName>
        <ecNumber evidence="6">2.3.1.-</ecNumber>
    </submittedName>
</protein>
<dbReference type="Pfam" id="PF00132">
    <property type="entry name" value="Hexapep"/>
    <property type="match status" value="1"/>
</dbReference>
<dbReference type="InterPro" id="IPR007691">
    <property type="entry name" value="LpxD"/>
</dbReference>
<dbReference type="SUPFAM" id="SSF51161">
    <property type="entry name" value="Trimeric LpxA-like enzymes"/>
    <property type="match status" value="1"/>
</dbReference>
<gene>
    <name evidence="6" type="primary">lpxD_38</name>
    <name evidence="6" type="ORF">SDC9_156136</name>
</gene>
<evidence type="ECO:0000256" key="4">
    <source>
        <dbReference type="ARBA" id="ARBA00023098"/>
    </source>
</evidence>
<comment type="caution">
    <text evidence="6">The sequence shown here is derived from an EMBL/GenBank/DDBJ whole genome shotgun (WGS) entry which is preliminary data.</text>
</comment>
<keyword evidence="1" id="KW-0444">Lipid biosynthesis</keyword>
<dbReference type="EC" id="2.3.1.-" evidence="6"/>
<dbReference type="PANTHER" id="PTHR43378">
    <property type="entry name" value="UDP-3-O-ACYLGLUCOSAMINE N-ACYLTRANSFERASE"/>
    <property type="match status" value="1"/>
</dbReference>
<dbReference type="GO" id="GO:0009245">
    <property type="term" value="P:lipid A biosynthetic process"/>
    <property type="evidence" value="ECO:0007669"/>
    <property type="project" value="UniProtKB-KW"/>
</dbReference>
<reference evidence="6" key="1">
    <citation type="submission" date="2019-08" db="EMBL/GenBank/DDBJ databases">
        <authorList>
            <person name="Kucharzyk K."/>
            <person name="Murdoch R.W."/>
            <person name="Higgins S."/>
            <person name="Loffler F."/>
        </authorList>
    </citation>
    <scope>NUCLEOTIDE SEQUENCE</scope>
</reference>
<evidence type="ECO:0000256" key="1">
    <source>
        <dbReference type="ARBA" id="ARBA00022516"/>
    </source>
</evidence>
<accession>A0A645F4R6</accession>
<dbReference type="EMBL" id="VSSQ01054940">
    <property type="protein sequence ID" value="MPN08850.1"/>
    <property type="molecule type" value="Genomic_DNA"/>
</dbReference>
<evidence type="ECO:0000313" key="6">
    <source>
        <dbReference type="EMBL" id="MPN08850.1"/>
    </source>
</evidence>
<keyword evidence="3 6" id="KW-0808">Transferase</keyword>
<dbReference type="GO" id="GO:0016410">
    <property type="term" value="F:N-acyltransferase activity"/>
    <property type="evidence" value="ECO:0007669"/>
    <property type="project" value="InterPro"/>
</dbReference>
<dbReference type="Gene3D" id="2.160.10.10">
    <property type="entry name" value="Hexapeptide repeat proteins"/>
    <property type="match status" value="1"/>
</dbReference>
<dbReference type="InterPro" id="IPR001451">
    <property type="entry name" value="Hexapep"/>
</dbReference>
<sequence>MEIGANSTIDCALMDSTIIENGVKIDNLVHIAHNCTIGENTAMAAQVGVSGSVHIGKRNRIGGQVGVAGHLEITDDVIVSAQAGVSKSIKEKGIYFGSPAKERMQAFKIEAYLRRLPDIAIDVEMLKKRILPDVDNGK</sequence>
<proteinExistence type="predicted"/>
<keyword evidence="2" id="KW-0441">Lipid A biosynthesis</keyword>